<keyword evidence="2" id="KW-0614">Plasmid</keyword>
<sequence length="331" mass="36416">MRLRKLGNTGLLVSPIGLGSAALGRPGYINLGHGTDYKAGRTEADMAARSEKMFRLAYQKGVRFFDTARSYGKGEAFLGHWLRTEPHVHDITVSSKWGYVYTAEWQVEAEDHEIKRHNPEVLAQQWEESKQNLGDWLDLYQIHSATLDSGVLENQEVLDGLRKIKADGMRIGLSLGGGVKQGDTLRAAMEIKDGDVPLFDTVQATWNILESSAGNALAEAHDAGMGVILKEVMANGRLTVRNEEPGFAEKREVLNELSEKYGVGPDALALATAVAMPWCDVALTGASTPEQLESNLQALQIHLSTEDLGVLLSLKESPKAYWNTRKNMAWN</sequence>
<geneLocation type="plasmid" evidence="2 3">
    <name>pFA4</name>
</geneLocation>
<protein>
    <submittedName>
        <fullName evidence="2">Oxidoreductase</fullName>
    </submittedName>
</protein>
<dbReference type="CDD" id="cd19098">
    <property type="entry name" value="AKR_unchar"/>
    <property type="match status" value="1"/>
</dbReference>
<reference evidence="2 3" key="1">
    <citation type="submission" date="2021-12" db="EMBL/GenBank/DDBJ databases">
        <title>Genome sequencing of bacteria with rrn-lacking chromosome and rrn-plasmid.</title>
        <authorList>
            <person name="Anda M."/>
            <person name="Iwasaki W."/>
        </authorList>
    </citation>
    <scope>NUCLEOTIDE SEQUENCE [LARGE SCALE GENOMIC DNA]</scope>
    <source>
        <strain evidence="2 3">DSM 100852</strain>
        <plasmid evidence="2 3">pFA4</plasmid>
    </source>
</reference>
<evidence type="ECO:0000313" key="2">
    <source>
        <dbReference type="EMBL" id="BDD12318.1"/>
    </source>
</evidence>
<name>A0AAU9CWF3_9BACT</name>
<dbReference type="InterPro" id="IPR023210">
    <property type="entry name" value="NADP_OxRdtase_dom"/>
</dbReference>
<organism evidence="2 3">
    <name type="scientific">Fulvitalea axinellae</name>
    <dbReference type="NCBI Taxonomy" id="1182444"/>
    <lineage>
        <taxon>Bacteria</taxon>
        <taxon>Pseudomonadati</taxon>
        <taxon>Bacteroidota</taxon>
        <taxon>Cytophagia</taxon>
        <taxon>Cytophagales</taxon>
        <taxon>Persicobacteraceae</taxon>
        <taxon>Fulvitalea</taxon>
    </lineage>
</organism>
<keyword evidence="3" id="KW-1185">Reference proteome</keyword>
<dbReference type="Pfam" id="PF00248">
    <property type="entry name" value="Aldo_ket_red"/>
    <property type="match status" value="1"/>
</dbReference>
<feature type="domain" description="NADP-dependent oxidoreductase" evidence="1">
    <location>
        <begin position="42"/>
        <end position="309"/>
    </location>
</feature>
<dbReference type="Gene3D" id="3.20.20.100">
    <property type="entry name" value="NADP-dependent oxidoreductase domain"/>
    <property type="match status" value="1"/>
</dbReference>
<dbReference type="PANTHER" id="PTHR43312:SF1">
    <property type="entry name" value="NADP-DEPENDENT OXIDOREDUCTASE DOMAIN-CONTAINING PROTEIN"/>
    <property type="match status" value="1"/>
</dbReference>
<dbReference type="PANTHER" id="PTHR43312">
    <property type="entry name" value="D-THREO-ALDOSE 1-DEHYDROGENASE"/>
    <property type="match status" value="1"/>
</dbReference>
<dbReference type="KEGG" id="fax:FUAX_47500"/>
<dbReference type="SUPFAM" id="SSF51430">
    <property type="entry name" value="NAD(P)-linked oxidoreductase"/>
    <property type="match status" value="1"/>
</dbReference>
<dbReference type="InterPro" id="IPR036812">
    <property type="entry name" value="NAD(P)_OxRdtase_dom_sf"/>
</dbReference>
<gene>
    <name evidence="2" type="ORF">FUAX_47500</name>
</gene>
<dbReference type="Proteomes" id="UP001348817">
    <property type="component" value="Plasmid pFA4"/>
</dbReference>
<evidence type="ECO:0000313" key="3">
    <source>
        <dbReference type="Proteomes" id="UP001348817"/>
    </source>
</evidence>
<dbReference type="RefSeq" id="WP_338395670.1">
    <property type="nucleotide sequence ID" value="NZ_AP025318.1"/>
</dbReference>
<accession>A0AAU9CWF3</accession>
<dbReference type="EMBL" id="AP025318">
    <property type="protein sequence ID" value="BDD12318.1"/>
    <property type="molecule type" value="Genomic_DNA"/>
</dbReference>
<proteinExistence type="predicted"/>
<dbReference type="AlphaFoldDB" id="A0AAU9CWF3"/>
<dbReference type="InterPro" id="IPR053135">
    <property type="entry name" value="AKR2_Oxidoreductase"/>
</dbReference>
<evidence type="ECO:0000259" key="1">
    <source>
        <dbReference type="Pfam" id="PF00248"/>
    </source>
</evidence>